<keyword evidence="12" id="KW-1185">Reference proteome</keyword>
<dbReference type="EMBL" id="BLAY01000028">
    <property type="protein sequence ID" value="GET37418.1"/>
    <property type="molecule type" value="Genomic_DNA"/>
</dbReference>
<feature type="active site" evidence="7">
    <location>
        <position position="172"/>
    </location>
</feature>
<comment type="cofactor">
    <cofactor evidence="8">
        <name>Zn(2+)</name>
        <dbReference type="ChEBI" id="CHEBI:29105"/>
    </cofactor>
</comment>
<evidence type="ECO:0000313" key="11">
    <source>
        <dbReference type="EMBL" id="GET37418.1"/>
    </source>
</evidence>
<keyword evidence="5 8" id="KW-0862">Zinc</keyword>
<dbReference type="InterPro" id="IPR013856">
    <property type="entry name" value="Peptidase_M4_domain"/>
</dbReference>
<feature type="domain" description="Peptidase M4" evidence="9">
    <location>
        <begin position="69"/>
        <end position="179"/>
    </location>
</feature>
<keyword evidence="3" id="KW-0479">Metal-binding</keyword>
<name>A0AAV3X554_9CYAN</name>
<evidence type="ECO:0000313" key="12">
    <source>
        <dbReference type="Proteomes" id="UP001050975"/>
    </source>
</evidence>
<keyword evidence="4 8" id="KW-0378">Hydrolase</keyword>
<evidence type="ECO:0000259" key="10">
    <source>
        <dbReference type="Pfam" id="PF02868"/>
    </source>
</evidence>
<dbReference type="EC" id="3.4.24.-" evidence="8"/>
<dbReference type="GO" id="GO:0005576">
    <property type="term" value="C:extracellular region"/>
    <property type="evidence" value="ECO:0007669"/>
    <property type="project" value="UniProtKB-SubCell"/>
</dbReference>
<evidence type="ECO:0000259" key="9">
    <source>
        <dbReference type="Pfam" id="PF01447"/>
    </source>
</evidence>
<dbReference type="GO" id="GO:0004222">
    <property type="term" value="F:metalloendopeptidase activity"/>
    <property type="evidence" value="ECO:0007669"/>
    <property type="project" value="UniProtKB-UniRule"/>
</dbReference>
<dbReference type="GO" id="GO:0006508">
    <property type="term" value="P:proteolysis"/>
    <property type="evidence" value="ECO:0007669"/>
    <property type="project" value="UniProtKB-KW"/>
</dbReference>
<evidence type="ECO:0000256" key="6">
    <source>
        <dbReference type="ARBA" id="ARBA00023049"/>
    </source>
</evidence>
<keyword evidence="8" id="KW-0964">Secreted</keyword>
<reference evidence="11" key="1">
    <citation type="submission" date="2019-10" db="EMBL/GenBank/DDBJ databases">
        <title>Draft genome sequece of Microseira wollei NIES-4236.</title>
        <authorList>
            <person name="Yamaguchi H."/>
            <person name="Suzuki S."/>
            <person name="Kawachi M."/>
        </authorList>
    </citation>
    <scope>NUCLEOTIDE SEQUENCE</scope>
    <source>
        <strain evidence="11">NIES-4236</strain>
    </source>
</reference>
<dbReference type="PANTHER" id="PTHR43579">
    <property type="match status" value="1"/>
</dbReference>
<comment type="caution">
    <text evidence="11">The sequence shown here is derived from an EMBL/GenBank/DDBJ whole genome shotgun (WGS) entry which is preliminary data.</text>
</comment>
<proteinExistence type="inferred from homology"/>
<keyword evidence="2 8" id="KW-0645">Protease</keyword>
<evidence type="ECO:0000256" key="3">
    <source>
        <dbReference type="ARBA" id="ARBA00022723"/>
    </source>
</evidence>
<accession>A0AAV3X554</accession>
<keyword evidence="6 8" id="KW-0482">Metalloprotease</keyword>
<protein>
    <recommendedName>
        <fullName evidence="8">Neutral metalloproteinase</fullName>
        <ecNumber evidence="8">3.4.24.-</ecNumber>
    </recommendedName>
</protein>
<comment type="similarity">
    <text evidence="1 8">Belongs to the peptidase M4 family.</text>
</comment>
<dbReference type="CDD" id="cd09597">
    <property type="entry name" value="M4_TLP"/>
    <property type="match status" value="1"/>
</dbReference>
<dbReference type="InterPro" id="IPR027268">
    <property type="entry name" value="Peptidase_M4/M1_CTD_sf"/>
</dbReference>
<dbReference type="InterPro" id="IPR052759">
    <property type="entry name" value="Metalloprotease_M4"/>
</dbReference>
<feature type="domain" description="Peptidase M4 C-terminal" evidence="10">
    <location>
        <begin position="182"/>
        <end position="349"/>
    </location>
</feature>
<dbReference type="Proteomes" id="UP001050975">
    <property type="component" value="Unassembled WGS sequence"/>
</dbReference>
<evidence type="ECO:0000256" key="8">
    <source>
        <dbReference type="RuleBase" id="RU366073"/>
    </source>
</evidence>
<dbReference type="Pfam" id="PF02868">
    <property type="entry name" value="Peptidase_M4_C"/>
    <property type="match status" value="1"/>
</dbReference>
<dbReference type="InterPro" id="IPR023612">
    <property type="entry name" value="Peptidase_M4"/>
</dbReference>
<dbReference type="GO" id="GO:0046872">
    <property type="term" value="F:metal ion binding"/>
    <property type="evidence" value="ECO:0007669"/>
    <property type="project" value="UniProtKB-UniRule"/>
</dbReference>
<dbReference type="InterPro" id="IPR001570">
    <property type="entry name" value="Peptidase_M4_C_domain"/>
</dbReference>
<dbReference type="PANTHER" id="PTHR43579:SF1">
    <property type="entry name" value="NEUTRAL METALLOPROTEINASE"/>
    <property type="match status" value="1"/>
</dbReference>
<dbReference type="SUPFAM" id="SSF55486">
    <property type="entry name" value="Metalloproteases ('zincins'), catalytic domain"/>
    <property type="match status" value="1"/>
</dbReference>
<comment type="subcellular location">
    <subcellularLocation>
        <location evidence="8">Secreted</location>
    </subcellularLocation>
</comment>
<sequence length="351" mass="39259">MHTCHNHLHCFLPPHVLDRLLESDDAEIRRLALDAIKRSAAARAMRLTLSRMPIMAAIPSPAATKYRLVYDMNHINLMQLLPGKLVRSEGDPPVSDEAANEAYDYSGVTYDFYKEILNRNSLDDRGMSLISSVHFGTRYNNAFWNGEQMVYGDGDGSLFIRFTKGLDVVAHELTHGVVQHTSNLQYLNESGALNEHFADAMSALVKQWHLKQDVTQADWMLGNAIMGSRVKAKCLRSFKAEKAYENDPILGTDPQPKHMKDKYTGFDDNGGVHINSGIPNHAFYLVAMELGGNPWEKVGPIWYQTLKNLNRFSDFQEAASMTHEVAGTMFGTGSIEQQAVKKAWDAVGITV</sequence>
<feature type="active site" description="Proton donor" evidence="7">
    <location>
        <position position="273"/>
    </location>
</feature>
<dbReference type="Gene3D" id="1.10.390.10">
    <property type="entry name" value="Neutral Protease Domain 2"/>
    <property type="match status" value="1"/>
</dbReference>
<evidence type="ECO:0000256" key="2">
    <source>
        <dbReference type="ARBA" id="ARBA00022670"/>
    </source>
</evidence>
<comment type="function">
    <text evidence="8">Extracellular zinc metalloprotease.</text>
</comment>
<evidence type="ECO:0000256" key="7">
    <source>
        <dbReference type="PIRSR" id="PIRSR623612-1"/>
    </source>
</evidence>
<dbReference type="AlphaFoldDB" id="A0AAV3X554"/>
<dbReference type="Gene3D" id="3.10.170.10">
    <property type="match status" value="1"/>
</dbReference>
<dbReference type="Pfam" id="PF01447">
    <property type="entry name" value="Peptidase_M4"/>
    <property type="match status" value="1"/>
</dbReference>
<organism evidence="11 12">
    <name type="scientific">Microseira wollei NIES-4236</name>
    <dbReference type="NCBI Taxonomy" id="2530354"/>
    <lineage>
        <taxon>Bacteria</taxon>
        <taxon>Bacillati</taxon>
        <taxon>Cyanobacteriota</taxon>
        <taxon>Cyanophyceae</taxon>
        <taxon>Oscillatoriophycideae</taxon>
        <taxon>Aerosakkonematales</taxon>
        <taxon>Aerosakkonemataceae</taxon>
        <taxon>Microseira</taxon>
    </lineage>
</organism>
<evidence type="ECO:0000256" key="1">
    <source>
        <dbReference type="ARBA" id="ARBA00009388"/>
    </source>
</evidence>
<gene>
    <name evidence="11" type="ORF">MiSe_21710</name>
</gene>
<dbReference type="PRINTS" id="PR00730">
    <property type="entry name" value="THERMOLYSIN"/>
</dbReference>
<dbReference type="RefSeq" id="WP_226578849.1">
    <property type="nucleotide sequence ID" value="NZ_BLAY01000028.1"/>
</dbReference>
<evidence type="ECO:0000256" key="4">
    <source>
        <dbReference type="ARBA" id="ARBA00022801"/>
    </source>
</evidence>
<evidence type="ECO:0000256" key="5">
    <source>
        <dbReference type="ARBA" id="ARBA00022833"/>
    </source>
</evidence>